<dbReference type="Proteomes" id="UP001596432">
    <property type="component" value="Unassembled WGS sequence"/>
</dbReference>
<comment type="caution">
    <text evidence="2">The sequence shown here is derived from an EMBL/GenBank/DDBJ whole genome shotgun (WGS) entry which is preliminary data.</text>
</comment>
<feature type="transmembrane region" description="Helical" evidence="1">
    <location>
        <begin position="38"/>
        <end position="56"/>
    </location>
</feature>
<keyword evidence="1" id="KW-1133">Transmembrane helix</keyword>
<dbReference type="GeneID" id="78821222"/>
<protein>
    <submittedName>
        <fullName evidence="2">Uncharacterized protein</fullName>
    </submittedName>
</protein>
<dbReference type="RefSeq" id="WP_274322000.1">
    <property type="nucleotide sequence ID" value="NZ_CP118158.1"/>
</dbReference>
<accession>A0ABD5Y3N3</accession>
<name>A0ABD5Y3N3_9EURY</name>
<organism evidence="2 3">
    <name type="scientific">Halosimplex aquaticum</name>
    <dbReference type="NCBI Taxonomy" id="3026162"/>
    <lineage>
        <taxon>Archaea</taxon>
        <taxon>Methanobacteriati</taxon>
        <taxon>Methanobacteriota</taxon>
        <taxon>Stenosarchaea group</taxon>
        <taxon>Halobacteria</taxon>
        <taxon>Halobacteriales</taxon>
        <taxon>Haloarculaceae</taxon>
        <taxon>Halosimplex</taxon>
    </lineage>
</organism>
<evidence type="ECO:0000313" key="2">
    <source>
        <dbReference type="EMBL" id="MFC7140916.1"/>
    </source>
</evidence>
<gene>
    <name evidence="2" type="ORF">ACFQMA_13915</name>
</gene>
<dbReference type="AlphaFoldDB" id="A0ABD5Y3N3"/>
<evidence type="ECO:0000256" key="1">
    <source>
        <dbReference type="SAM" id="Phobius"/>
    </source>
</evidence>
<reference evidence="2 3" key="1">
    <citation type="journal article" date="2019" name="Int. J. Syst. Evol. Microbiol.">
        <title>The Global Catalogue of Microorganisms (GCM) 10K type strain sequencing project: providing services to taxonomists for standard genome sequencing and annotation.</title>
        <authorList>
            <consortium name="The Broad Institute Genomics Platform"/>
            <consortium name="The Broad Institute Genome Sequencing Center for Infectious Disease"/>
            <person name="Wu L."/>
            <person name="Ma J."/>
        </authorList>
    </citation>
    <scope>NUCLEOTIDE SEQUENCE [LARGE SCALE GENOMIC DNA]</scope>
    <source>
        <strain evidence="2 3">XZYJT29</strain>
    </source>
</reference>
<keyword evidence="1" id="KW-0812">Transmembrane</keyword>
<dbReference type="EMBL" id="JBHTAS010000001">
    <property type="protein sequence ID" value="MFC7140916.1"/>
    <property type="molecule type" value="Genomic_DNA"/>
</dbReference>
<sequence length="76" mass="8120">MKRDTQTPWIRAVGGLLIIVAILVAFLYQLTARGETEGWLVVLVSLLGLAAGAAVLGSEAVRTGYRVLRGLRGGKR</sequence>
<feature type="transmembrane region" description="Helical" evidence="1">
    <location>
        <begin position="12"/>
        <end position="32"/>
    </location>
</feature>
<proteinExistence type="predicted"/>
<evidence type="ECO:0000313" key="3">
    <source>
        <dbReference type="Proteomes" id="UP001596432"/>
    </source>
</evidence>
<keyword evidence="1" id="KW-0472">Membrane</keyword>
<keyword evidence="3" id="KW-1185">Reference proteome</keyword>